<dbReference type="InterPro" id="IPR002888">
    <property type="entry name" value="2Fe-2S-bd"/>
</dbReference>
<dbReference type="EC" id="1.3.7.9" evidence="8"/>
<feature type="domain" description="FAD-binding PCMH-type" evidence="7">
    <location>
        <begin position="187"/>
        <end position="360"/>
    </location>
</feature>
<name>A0A128F331_9GAMM</name>
<dbReference type="InterPro" id="IPR016208">
    <property type="entry name" value="Ald_Oxase/xanthine_DH-like"/>
</dbReference>
<evidence type="ECO:0000256" key="3">
    <source>
        <dbReference type="ARBA" id="ARBA00022827"/>
    </source>
</evidence>
<dbReference type="GO" id="GO:0004854">
    <property type="term" value="F:xanthine dehydrogenase activity"/>
    <property type="evidence" value="ECO:0007669"/>
    <property type="project" value="InterPro"/>
</dbReference>
<dbReference type="InterPro" id="IPR016166">
    <property type="entry name" value="FAD-bd_PCMH"/>
</dbReference>
<evidence type="ECO:0000256" key="5">
    <source>
        <dbReference type="ARBA" id="ARBA00023004"/>
    </source>
</evidence>
<dbReference type="InterPro" id="IPR036884">
    <property type="entry name" value="2Fe-2S-bd_dom_sf"/>
</dbReference>
<accession>A0A128F331</accession>
<dbReference type="SMART" id="SM01092">
    <property type="entry name" value="CO_deh_flav_C"/>
    <property type="match status" value="1"/>
</dbReference>
<dbReference type="SUPFAM" id="SSF55447">
    <property type="entry name" value="CO dehydrogenase flavoprotein C-terminal domain-like"/>
    <property type="match status" value="1"/>
</dbReference>
<dbReference type="Gene3D" id="3.30.390.50">
    <property type="entry name" value="CO dehydrogenase flavoprotein, C-terminal domain"/>
    <property type="match status" value="1"/>
</dbReference>
<dbReference type="InterPro" id="IPR012175">
    <property type="entry name" value="Xanth_DH_ssu_bac"/>
</dbReference>
<dbReference type="PROSITE" id="PS00197">
    <property type="entry name" value="2FE2S_FER_1"/>
    <property type="match status" value="1"/>
</dbReference>
<evidence type="ECO:0000259" key="6">
    <source>
        <dbReference type="PROSITE" id="PS51085"/>
    </source>
</evidence>
<dbReference type="Gene3D" id="3.30.465.10">
    <property type="match status" value="1"/>
</dbReference>
<keyword evidence="1" id="KW-0285">Flavoprotein</keyword>
<organism evidence="8 9">
    <name type="scientific">Grimontia marina</name>
    <dbReference type="NCBI Taxonomy" id="646534"/>
    <lineage>
        <taxon>Bacteria</taxon>
        <taxon>Pseudomonadati</taxon>
        <taxon>Pseudomonadota</taxon>
        <taxon>Gammaproteobacteria</taxon>
        <taxon>Vibrionales</taxon>
        <taxon>Vibrionaceae</taxon>
        <taxon>Grimontia</taxon>
    </lineage>
</organism>
<dbReference type="Pfam" id="PF03450">
    <property type="entry name" value="CO_deh_flav_C"/>
    <property type="match status" value="1"/>
</dbReference>
<dbReference type="InterPro" id="IPR016167">
    <property type="entry name" value="FAD-bd_PCMH_sub1"/>
</dbReference>
<dbReference type="PROSITE" id="PS51085">
    <property type="entry name" value="2FE2S_FER_2"/>
    <property type="match status" value="1"/>
</dbReference>
<dbReference type="PANTHER" id="PTHR45444">
    <property type="entry name" value="XANTHINE DEHYDROGENASE"/>
    <property type="match status" value="1"/>
</dbReference>
<feature type="domain" description="2Fe-2S ferredoxin-type" evidence="6">
    <location>
        <begin position="1"/>
        <end position="85"/>
    </location>
</feature>
<evidence type="ECO:0000259" key="7">
    <source>
        <dbReference type="PROSITE" id="PS51387"/>
    </source>
</evidence>
<dbReference type="GO" id="GO:0051537">
    <property type="term" value="F:2 iron, 2 sulfur cluster binding"/>
    <property type="evidence" value="ECO:0007669"/>
    <property type="project" value="InterPro"/>
</dbReference>
<keyword evidence="2" id="KW-0479">Metal-binding</keyword>
<dbReference type="InterPro" id="IPR005107">
    <property type="entry name" value="CO_DH_flav_C"/>
</dbReference>
<dbReference type="SUPFAM" id="SSF56176">
    <property type="entry name" value="FAD-binding/transporter-associated domain-like"/>
    <property type="match status" value="1"/>
</dbReference>
<sequence>MIRFLLNQTLQEESDISPNLTVLNYLREHVRKTGTKEGCGSGDCGACTIVLGEVVDGKLEYRSVNSCLTFVSALHGKQLITVEDLRTKDSLHPVQQAMVDFHGSQCGYCTPGFIMSMFALSKNHPNADKEDTYEALAGNLCRCTGYRPIVEAALSLSQETPIRDQFAEYERETIEKLNAIGKPELEYHADGKTAFTPTNSDELAKTLMAHPTAKLLAGGTDLALEVTQFHRDIDKLIYLGRVDDIKTVNETNTHIEIGANVPFTDVYRALEPHYPDFGALLQRFASLQIRNQGTIGGNIANASPIGDGPPLLIALGSTVILRRGETAREILLEDFFKDYKVTALQPSEFVQTIRVPKPQPNQAFKAYKISKRFDDDISAVCGAFRLTFEGDTVIEARIAFGGMAAIPARATHCEQELVGNPLSAATIQAAMSALENDFSPISDFRATKEYRAETAANLLYRLFTELSYTADGKKIETRVIHYVS</sequence>
<dbReference type="SUPFAM" id="SSF47741">
    <property type="entry name" value="CO dehydrogenase ISP C-domain like"/>
    <property type="match status" value="1"/>
</dbReference>
<dbReference type="RefSeq" id="WP_062708046.1">
    <property type="nucleotide sequence ID" value="NZ_CAWRCI010000012.1"/>
</dbReference>
<dbReference type="Gene3D" id="3.10.20.30">
    <property type="match status" value="1"/>
</dbReference>
<dbReference type="PANTHER" id="PTHR45444:SF3">
    <property type="entry name" value="XANTHINE DEHYDROGENASE"/>
    <property type="match status" value="1"/>
</dbReference>
<dbReference type="InterPro" id="IPR002346">
    <property type="entry name" value="Mopterin_DH_FAD-bd"/>
</dbReference>
<evidence type="ECO:0000256" key="1">
    <source>
        <dbReference type="ARBA" id="ARBA00022630"/>
    </source>
</evidence>
<dbReference type="SUPFAM" id="SSF54292">
    <property type="entry name" value="2Fe-2S ferredoxin-like"/>
    <property type="match status" value="1"/>
</dbReference>
<dbReference type="GO" id="GO:0005506">
    <property type="term" value="F:iron ion binding"/>
    <property type="evidence" value="ECO:0007669"/>
    <property type="project" value="InterPro"/>
</dbReference>
<evidence type="ECO:0000256" key="4">
    <source>
        <dbReference type="ARBA" id="ARBA00023002"/>
    </source>
</evidence>
<dbReference type="PROSITE" id="PS51387">
    <property type="entry name" value="FAD_PCMH"/>
    <property type="match status" value="1"/>
</dbReference>
<keyword evidence="3" id="KW-0274">FAD</keyword>
<reference evidence="9" key="1">
    <citation type="submission" date="2016-02" db="EMBL/GenBank/DDBJ databases">
        <authorList>
            <person name="Rodrigo-Torres Lidia"/>
            <person name="Arahal R.David."/>
        </authorList>
    </citation>
    <scope>NUCLEOTIDE SEQUENCE [LARGE SCALE GENOMIC DNA]</scope>
    <source>
        <strain evidence="9">CECT 8713</strain>
    </source>
</reference>
<dbReference type="InterPro" id="IPR014307">
    <property type="entry name" value="Xanthine_DH_ssu"/>
</dbReference>
<dbReference type="OrthoDB" id="9775084at2"/>
<dbReference type="Pfam" id="PF00941">
    <property type="entry name" value="FAD_binding_5"/>
    <property type="match status" value="1"/>
</dbReference>
<dbReference type="InterPro" id="IPR006058">
    <property type="entry name" value="2Fe2S_fd_BS"/>
</dbReference>
<dbReference type="PIRSF" id="PIRSF036557">
    <property type="entry name" value="XdhA_RC"/>
    <property type="match status" value="1"/>
</dbReference>
<dbReference type="InterPro" id="IPR001041">
    <property type="entry name" value="2Fe-2S_ferredoxin-type"/>
</dbReference>
<keyword evidence="4 8" id="KW-0560">Oxidoreductase</keyword>
<evidence type="ECO:0000313" key="8">
    <source>
        <dbReference type="EMBL" id="CZF81207.1"/>
    </source>
</evidence>
<evidence type="ECO:0000256" key="2">
    <source>
        <dbReference type="ARBA" id="ARBA00022723"/>
    </source>
</evidence>
<dbReference type="GO" id="GO:0071949">
    <property type="term" value="F:FAD binding"/>
    <property type="evidence" value="ECO:0007669"/>
    <property type="project" value="InterPro"/>
</dbReference>
<dbReference type="NCBIfam" id="TIGR02963">
    <property type="entry name" value="xanthine_xdhA"/>
    <property type="match status" value="1"/>
</dbReference>
<dbReference type="Pfam" id="PF00111">
    <property type="entry name" value="Fer2"/>
    <property type="match status" value="1"/>
</dbReference>
<proteinExistence type="predicted"/>
<dbReference type="Pfam" id="PF01799">
    <property type="entry name" value="Fer2_2"/>
    <property type="match status" value="1"/>
</dbReference>
<keyword evidence="9" id="KW-1185">Reference proteome</keyword>
<gene>
    <name evidence="8" type="primary">hcrC</name>
    <name evidence="8" type="ORF">GMA8713_01752</name>
</gene>
<dbReference type="CDD" id="cd00207">
    <property type="entry name" value="fer2"/>
    <property type="match status" value="1"/>
</dbReference>
<dbReference type="InterPro" id="IPR036683">
    <property type="entry name" value="CO_DH_flav_C_dom_sf"/>
</dbReference>
<keyword evidence="5" id="KW-0408">Iron</keyword>
<dbReference type="Proteomes" id="UP000073601">
    <property type="component" value="Unassembled WGS sequence"/>
</dbReference>
<dbReference type="InterPro" id="IPR016169">
    <property type="entry name" value="FAD-bd_PCMH_sub2"/>
</dbReference>
<dbReference type="Gene3D" id="1.10.150.120">
    <property type="entry name" value="[2Fe-2S]-binding domain"/>
    <property type="match status" value="1"/>
</dbReference>
<dbReference type="AlphaFoldDB" id="A0A128F331"/>
<dbReference type="InterPro" id="IPR036010">
    <property type="entry name" value="2Fe-2S_ferredoxin-like_sf"/>
</dbReference>
<protein>
    <submittedName>
        <fullName evidence="8">4-hydroxybenzoyl-CoA reductase subunit gamma</fullName>
        <ecNumber evidence="8">1.3.7.9</ecNumber>
    </submittedName>
</protein>
<dbReference type="Gene3D" id="3.30.43.10">
    <property type="entry name" value="Uridine Diphospho-n-acetylenolpyruvylglucosamine Reductase, domain 2"/>
    <property type="match status" value="1"/>
</dbReference>
<dbReference type="InterPro" id="IPR012675">
    <property type="entry name" value="Beta-grasp_dom_sf"/>
</dbReference>
<dbReference type="EMBL" id="FIZY01000012">
    <property type="protein sequence ID" value="CZF81207.1"/>
    <property type="molecule type" value="Genomic_DNA"/>
</dbReference>
<dbReference type="InterPro" id="IPR036318">
    <property type="entry name" value="FAD-bd_PCMH-like_sf"/>
</dbReference>
<evidence type="ECO:0000313" key="9">
    <source>
        <dbReference type="Proteomes" id="UP000073601"/>
    </source>
</evidence>